<keyword evidence="4" id="KW-1185">Reference proteome</keyword>
<keyword evidence="1" id="KW-0677">Repeat</keyword>
<dbReference type="EMBL" id="NKCI01000062">
    <property type="protein sequence ID" value="RSL59902.1"/>
    <property type="molecule type" value="Genomic_DNA"/>
</dbReference>
<reference evidence="3 4" key="1">
    <citation type="submission" date="2017-06" db="EMBL/GenBank/DDBJ databases">
        <title>Comparative genomic analysis of Ambrosia Fusariam Clade fungi.</title>
        <authorList>
            <person name="Stajich J.E."/>
            <person name="Carrillo J."/>
            <person name="Kijimoto T."/>
            <person name="Eskalen A."/>
            <person name="O'Donnell K."/>
            <person name="Kasson M."/>
        </authorList>
    </citation>
    <scope>NUCLEOTIDE SEQUENCE [LARGE SCALE GENOMIC DNA]</scope>
    <source>
        <strain evidence="3 4">NRRL62584</strain>
    </source>
</reference>
<dbReference type="Pfam" id="PF24883">
    <property type="entry name" value="NPHP3_N"/>
    <property type="match status" value="1"/>
</dbReference>
<dbReference type="AlphaFoldDB" id="A0A428Q3W0"/>
<sequence length="600" mass="68035">MYHSDSVGRLLSDLQQSSASLRGIHQELQDSSTQHALDKAIRSLVERSAGILQELLDSLENICRGDRGRKRDALRKTFLKFWNETKLKDLQGRLDSVRDDLSLYLTINLRTVTREQLETQEQLLIDMCNDIKDLEASAVPRDKEKVKNKEKGLGSQVLGYLTLGLLQEQKLHIKHDPEPSAVPKDQEKTLGWQVLDYLTLGLLQQQKRQMKHDLLNGIMANLHKVDVKTDPVTASTIQVSPEMREKLEQTFIDTLRYDRVTERESTVKEAHEKTFRWIFEDDQPSSNPSSGFRTWLETEDQLYWITGKAGSGKSTLMRYICQPIPPADGAEATGTEGAVKLHARCEPFLQRWAGSEKKLTVASFYFWAIGEKSQATQNGFFRCHSHYFSIEMGIPLPFDEDTRLLTEDELRGMFRQAVASISSHAKVALFVDGLDEFDGDCRDLITLLKDCTSSEVKVCVASRPWNEFSDAFGSSPSLKMEELTRTDITNYVETTFETDANFRRLRQRDTKTANKLAKSIVNKAKSVFVWVTVVVASLLAGMRDGDRPEDLETRLDLFPSELESLYGKIFDSIDPMYLEHAAQLFKLKTCIGVSEVDGGA</sequence>
<dbReference type="InterPro" id="IPR056884">
    <property type="entry name" value="NPHP3-like_N"/>
</dbReference>
<protein>
    <recommendedName>
        <fullName evidence="2">Nephrocystin 3-like N-terminal domain-containing protein</fullName>
    </recommendedName>
</protein>
<comment type="caution">
    <text evidence="3">The sequence shown here is derived from an EMBL/GenBank/DDBJ whole genome shotgun (WGS) entry which is preliminary data.</text>
</comment>
<dbReference type="PANTHER" id="PTHR10039:SF5">
    <property type="entry name" value="NACHT DOMAIN-CONTAINING PROTEIN"/>
    <property type="match status" value="1"/>
</dbReference>
<dbReference type="Proteomes" id="UP000288168">
    <property type="component" value="Unassembled WGS sequence"/>
</dbReference>
<dbReference type="InterPro" id="IPR027417">
    <property type="entry name" value="P-loop_NTPase"/>
</dbReference>
<feature type="domain" description="Nephrocystin 3-like N-terminal" evidence="2">
    <location>
        <begin position="290"/>
        <end position="463"/>
    </location>
</feature>
<dbReference type="OrthoDB" id="443402at2759"/>
<evidence type="ECO:0000256" key="1">
    <source>
        <dbReference type="ARBA" id="ARBA00022737"/>
    </source>
</evidence>
<gene>
    <name evidence="3" type="ORF">CEP54_007021</name>
</gene>
<dbReference type="SUPFAM" id="SSF52540">
    <property type="entry name" value="P-loop containing nucleoside triphosphate hydrolases"/>
    <property type="match status" value="1"/>
</dbReference>
<evidence type="ECO:0000259" key="2">
    <source>
        <dbReference type="Pfam" id="PF24883"/>
    </source>
</evidence>
<evidence type="ECO:0000313" key="4">
    <source>
        <dbReference type="Proteomes" id="UP000288168"/>
    </source>
</evidence>
<dbReference type="PANTHER" id="PTHR10039">
    <property type="entry name" value="AMELOGENIN"/>
    <property type="match status" value="1"/>
</dbReference>
<accession>A0A428Q3W0</accession>
<proteinExistence type="predicted"/>
<name>A0A428Q3W0_9HYPO</name>
<organism evidence="3 4">
    <name type="scientific">Fusarium duplospermum</name>
    <dbReference type="NCBI Taxonomy" id="1325734"/>
    <lineage>
        <taxon>Eukaryota</taxon>
        <taxon>Fungi</taxon>
        <taxon>Dikarya</taxon>
        <taxon>Ascomycota</taxon>
        <taxon>Pezizomycotina</taxon>
        <taxon>Sordariomycetes</taxon>
        <taxon>Hypocreomycetidae</taxon>
        <taxon>Hypocreales</taxon>
        <taxon>Nectriaceae</taxon>
        <taxon>Fusarium</taxon>
        <taxon>Fusarium solani species complex</taxon>
    </lineage>
</organism>
<evidence type="ECO:0000313" key="3">
    <source>
        <dbReference type="EMBL" id="RSL59902.1"/>
    </source>
</evidence>
<dbReference type="STRING" id="1325734.A0A428Q3W0"/>